<proteinExistence type="predicted"/>
<keyword evidence="3" id="KW-1185">Reference proteome</keyword>
<dbReference type="Gene3D" id="3.90.550.10">
    <property type="entry name" value="Spore Coat Polysaccharide Biosynthesis Protein SpsA, Chain A"/>
    <property type="match status" value="1"/>
</dbReference>
<reference evidence="2 3" key="1">
    <citation type="journal article" date="2024" name="Science">
        <title>Giant polyketide synthase enzymes in the biosynthesis of giant marine polyether toxins.</title>
        <authorList>
            <person name="Fallon T.R."/>
            <person name="Shende V.V."/>
            <person name="Wierzbicki I.H."/>
            <person name="Pendleton A.L."/>
            <person name="Watervoot N.F."/>
            <person name="Auber R.P."/>
            <person name="Gonzalez D.J."/>
            <person name="Wisecaver J.H."/>
            <person name="Moore B.S."/>
        </authorList>
    </citation>
    <scope>NUCLEOTIDE SEQUENCE [LARGE SCALE GENOMIC DNA]</scope>
    <source>
        <strain evidence="2 3">12B1</strain>
    </source>
</reference>
<dbReference type="EMBL" id="JBGBPQ010000004">
    <property type="protein sequence ID" value="KAL1526043.1"/>
    <property type="molecule type" value="Genomic_DNA"/>
</dbReference>
<dbReference type="InterPro" id="IPR029044">
    <property type="entry name" value="Nucleotide-diphossugar_trans"/>
</dbReference>
<comment type="caution">
    <text evidence="2">The sequence shown here is derived from an EMBL/GenBank/DDBJ whole genome shotgun (WGS) entry which is preliminary data.</text>
</comment>
<name>A0AB34JYN7_PRYPA</name>
<dbReference type="Proteomes" id="UP001515480">
    <property type="component" value="Unassembled WGS sequence"/>
</dbReference>
<gene>
    <name evidence="2" type="ORF">AB1Y20_020864</name>
</gene>
<evidence type="ECO:0000313" key="2">
    <source>
        <dbReference type="EMBL" id="KAL1526043.1"/>
    </source>
</evidence>
<dbReference type="SUPFAM" id="SSF53448">
    <property type="entry name" value="Nucleotide-diphospho-sugar transferases"/>
    <property type="match status" value="1"/>
</dbReference>
<evidence type="ECO:0000256" key="1">
    <source>
        <dbReference type="SAM" id="MobiDB-lite"/>
    </source>
</evidence>
<organism evidence="2 3">
    <name type="scientific">Prymnesium parvum</name>
    <name type="common">Toxic golden alga</name>
    <dbReference type="NCBI Taxonomy" id="97485"/>
    <lineage>
        <taxon>Eukaryota</taxon>
        <taxon>Haptista</taxon>
        <taxon>Haptophyta</taxon>
        <taxon>Prymnesiophyceae</taxon>
        <taxon>Prymnesiales</taxon>
        <taxon>Prymnesiaceae</taxon>
        <taxon>Prymnesium</taxon>
    </lineage>
</organism>
<accession>A0AB34JYN7</accession>
<protein>
    <recommendedName>
        <fullName evidence="4">Protein xylosyltransferase</fullName>
    </recommendedName>
</protein>
<evidence type="ECO:0008006" key="4">
    <source>
        <dbReference type="Google" id="ProtNLM"/>
    </source>
</evidence>
<sequence>MEELCQSPSCCKRHPRSPRCRSAAGVGERQALPEGSAAPSDAPALHHRAKHVEQQTLEWVCARAAQARSGASCARCGWWTPRALVTAAPKLLPQALATTVWMLCVAKPTPADGQLSSRHLELATAAVASARLHAPSLAPYVLYLHRPAQELRADDPFTRRLHALGARVVPHRLSFYEHIPTSKLTGGSQKHLNFGAFGRLDIPLVVESLRPELRQRGLDVERVLYTDTDVLFAADFDASTRARYAPLKYFAVGSEVFSPTLNSGVMYLNVSAMATEWPGMLEYAKRRHFKFHLMDQTLLRDWFETSRCQRCKSLRRKHQKVRRRLSPVLDVLDDATYNARGFIHPIEPSARDSSRIIHPHIWHWHGYKPHDVSCWMSAIQSGKWPAESWLDHPVRGTGCRYFDAISMGSCYLRTYVYLLVQHKELIRFASTFGVPMAMQNRTS</sequence>
<feature type="region of interest" description="Disordered" evidence="1">
    <location>
        <begin position="22"/>
        <end position="45"/>
    </location>
</feature>
<evidence type="ECO:0000313" key="3">
    <source>
        <dbReference type="Proteomes" id="UP001515480"/>
    </source>
</evidence>
<dbReference type="AlphaFoldDB" id="A0AB34JYN7"/>